<proteinExistence type="predicted"/>
<organism evidence="2 3">
    <name type="scientific">Nesidiocoris tenuis</name>
    <dbReference type="NCBI Taxonomy" id="355587"/>
    <lineage>
        <taxon>Eukaryota</taxon>
        <taxon>Metazoa</taxon>
        <taxon>Ecdysozoa</taxon>
        <taxon>Arthropoda</taxon>
        <taxon>Hexapoda</taxon>
        <taxon>Insecta</taxon>
        <taxon>Pterygota</taxon>
        <taxon>Neoptera</taxon>
        <taxon>Paraneoptera</taxon>
        <taxon>Hemiptera</taxon>
        <taxon>Heteroptera</taxon>
        <taxon>Panheteroptera</taxon>
        <taxon>Cimicomorpha</taxon>
        <taxon>Miridae</taxon>
        <taxon>Dicyphina</taxon>
        <taxon>Nesidiocoris</taxon>
    </lineage>
</organism>
<evidence type="ECO:0000313" key="3">
    <source>
        <dbReference type="Proteomes" id="UP001307889"/>
    </source>
</evidence>
<sequence>MPSRPLLNMMKTSKDPKVAGGRCSDAMARKVKNAATTSVLERDNVTAPDKRPRKMELVEVFYNRLQLLFFYPGAHEMFPSSSNAGYIPVPGHEGAGVEAVQPLVEEYLHYDGSSEI</sequence>
<evidence type="ECO:0000256" key="1">
    <source>
        <dbReference type="SAM" id="MobiDB-lite"/>
    </source>
</evidence>
<name>A0ABN7A6L2_9HEMI</name>
<protein>
    <submittedName>
        <fullName evidence="2">Uncharacterized protein</fullName>
    </submittedName>
</protein>
<gene>
    <name evidence="2" type="ORF">NTJ_00545</name>
</gene>
<dbReference type="Proteomes" id="UP001307889">
    <property type="component" value="Chromosome 1"/>
</dbReference>
<feature type="region of interest" description="Disordered" evidence="1">
    <location>
        <begin position="1"/>
        <end position="21"/>
    </location>
</feature>
<keyword evidence="3" id="KW-1185">Reference proteome</keyword>
<evidence type="ECO:0000313" key="2">
    <source>
        <dbReference type="EMBL" id="BES87740.1"/>
    </source>
</evidence>
<reference evidence="2 3" key="1">
    <citation type="submission" date="2023-09" db="EMBL/GenBank/DDBJ databases">
        <title>Nesidiocoris tenuis whole genome shotgun sequence.</title>
        <authorList>
            <person name="Shibata T."/>
            <person name="Shimoda M."/>
            <person name="Kobayashi T."/>
            <person name="Uehara T."/>
        </authorList>
    </citation>
    <scope>NUCLEOTIDE SEQUENCE [LARGE SCALE GENOMIC DNA]</scope>
    <source>
        <strain evidence="2 3">Japan</strain>
    </source>
</reference>
<dbReference type="EMBL" id="AP028909">
    <property type="protein sequence ID" value="BES87740.1"/>
    <property type="molecule type" value="Genomic_DNA"/>
</dbReference>
<accession>A0ABN7A6L2</accession>